<comment type="caution">
    <text evidence="1">The sequence shown here is derived from an EMBL/GenBank/DDBJ whole genome shotgun (WGS) entry which is preliminary data.</text>
</comment>
<protein>
    <submittedName>
        <fullName evidence="1">Uncharacterized protein</fullName>
    </submittedName>
</protein>
<organism evidence="1 2">
    <name type="scientific">Holothuria leucospilota</name>
    <name type="common">Black long sea cucumber</name>
    <name type="synonym">Mertensiothuria leucospilota</name>
    <dbReference type="NCBI Taxonomy" id="206669"/>
    <lineage>
        <taxon>Eukaryota</taxon>
        <taxon>Metazoa</taxon>
        <taxon>Echinodermata</taxon>
        <taxon>Eleutherozoa</taxon>
        <taxon>Echinozoa</taxon>
        <taxon>Holothuroidea</taxon>
        <taxon>Aspidochirotacea</taxon>
        <taxon>Aspidochirotida</taxon>
        <taxon>Holothuriidae</taxon>
        <taxon>Holothuria</taxon>
    </lineage>
</organism>
<sequence length="76" mass="8532">MKQCGKNYNRRTCSALKSGVLTIKLEILQQRHTFEDPFIQQDIRAFVEIQGAVIDNGSSLVDLGSCCVRPHTHTVD</sequence>
<gene>
    <name evidence="1" type="ORF">HOLleu_40156</name>
</gene>
<dbReference type="AlphaFoldDB" id="A0A9Q1BBG6"/>
<proteinExistence type="predicted"/>
<reference evidence="1" key="1">
    <citation type="submission" date="2021-10" db="EMBL/GenBank/DDBJ databases">
        <title>Tropical sea cucumber genome reveals ecological adaptation and Cuvierian tubules defense mechanism.</title>
        <authorList>
            <person name="Chen T."/>
        </authorList>
    </citation>
    <scope>NUCLEOTIDE SEQUENCE</scope>
    <source>
        <strain evidence="1">Nanhai2018</strain>
        <tissue evidence="1">Muscle</tissue>
    </source>
</reference>
<evidence type="ECO:0000313" key="2">
    <source>
        <dbReference type="Proteomes" id="UP001152320"/>
    </source>
</evidence>
<dbReference type="Proteomes" id="UP001152320">
    <property type="component" value="Chromosome 22"/>
</dbReference>
<name>A0A9Q1BBG6_HOLLE</name>
<evidence type="ECO:0000313" key="1">
    <source>
        <dbReference type="EMBL" id="KAJ8020540.1"/>
    </source>
</evidence>
<keyword evidence="2" id="KW-1185">Reference proteome</keyword>
<dbReference type="EMBL" id="JAIZAY010000022">
    <property type="protein sequence ID" value="KAJ8020540.1"/>
    <property type="molecule type" value="Genomic_DNA"/>
</dbReference>
<accession>A0A9Q1BBG6</accession>